<protein>
    <recommendedName>
        <fullName evidence="7">Probable purine permease</fullName>
    </recommendedName>
</protein>
<evidence type="ECO:0000313" key="9">
    <source>
        <dbReference type="Proteomes" id="UP000327013"/>
    </source>
</evidence>
<dbReference type="OrthoDB" id="1865379at2759"/>
<proteinExistence type="inferred from homology"/>
<feature type="transmembrane region" description="Helical" evidence="7">
    <location>
        <begin position="391"/>
        <end position="410"/>
    </location>
</feature>
<dbReference type="Proteomes" id="UP000327013">
    <property type="component" value="Chromosome 5"/>
</dbReference>
<reference evidence="8 9" key="1">
    <citation type="submission" date="2019-06" db="EMBL/GenBank/DDBJ databases">
        <title>A chromosomal-level reference genome of Carpinus fangiana (Coryloideae, Betulaceae).</title>
        <authorList>
            <person name="Yang X."/>
            <person name="Wang Z."/>
            <person name="Zhang L."/>
            <person name="Hao G."/>
            <person name="Liu J."/>
            <person name="Yang Y."/>
        </authorList>
    </citation>
    <scope>NUCLEOTIDE SEQUENCE [LARGE SCALE GENOMIC DNA]</scope>
    <source>
        <strain evidence="8">Cfa_2016G</strain>
        <tissue evidence="8">Leaf</tissue>
    </source>
</reference>
<organism evidence="8 9">
    <name type="scientific">Carpinus fangiana</name>
    <dbReference type="NCBI Taxonomy" id="176857"/>
    <lineage>
        <taxon>Eukaryota</taxon>
        <taxon>Viridiplantae</taxon>
        <taxon>Streptophyta</taxon>
        <taxon>Embryophyta</taxon>
        <taxon>Tracheophyta</taxon>
        <taxon>Spermatophyta</taxon>
        <taxon>Magnoliopsida</taxon>
        <taxon>eudicotyledons</taxon>
        <taxon>Gunneridae</taxon>
        <taxon>Pentapetalae</taxon>
        <taxon>rosids</taxon>
        <taxon>fabids</taxon>
        <taxon>Fagales</taxon>
        <taxon>Betulaceae</taxon>
        <taxon>Carpinus</taxon>
    </lineage>
</organism>
<dbReference type="GO" id="GO:0015211">
    <property type="term" value="F:purine nucleoside transmembrane transporter activity"/>
    <property type="evidence" value="ECO:0007669"/>
    <property type="project" value="UniProtKB-UniRule"/>
</dbReference>
<dbReference type="GO" id="GO:0016020">
    <property type="term" value="C:membrane"/>
    <property type="evidence" value="ECO:0007669"/>
    <property type="project" value="UniProtKB-SubCell"/>
</dbReference>
<dbReference type="EMBL" id="CM017325">
    <property type="protein sequence ID" value="KAE8056991.1"/>
    <property type="molecule type" value="Genomic_DNA"/>
</dbReference>
<feature type="transmembrane region" description="Helical" evidence="7">
    <location>
        <begin position="225"/>
        <end position="245"/>
    </location>
</feature>
<feature type="transmembrane region" description="Helical" evidence="7">
    <location>
        <begin position="336"/>
        <end position="359"/>
    </location>
</feature>
<keyword evidence="9" id="KW-1185">Reference proteome</keyword>
<evidence type="ECO:0000256" key="4">
    <source>
        <dbReference type="ARBA" id="ARBA00022692"/>
    </source>
</evidence>
<comment type="subcellular location">
    <subcellularLocation>
        <location evidence="1 7">Membrane</location>
        <topology evidence="1 7">Multi-pass membrane protein</topology>
    </subcellularLocation>
</comment>
<dbReference type="Pfam" id="PF16913">
    <property type="entry name" value="PUNUT"/>
    <property type="match status" value="1"/>
</dbReference>
<dbReference type="PANTHER" id="PTHR31376:SF1">
    <property type="entry name" value="PURINE PERMEASE 2"/>
    <property type="match status" value="1"/>
</dbReference>
<evidence type="ECO:0000256" key="5">
    <source>
        <dbReference type="ARBA" id="ARBA00022989"/>
    </source>
</evidence>
<keyword evidence="3 7" id="KW-0813">Transport</keyword>
<feature type="transmembrane region" description="Helical" evidence="7">
    <location>
        <begin position="290"/>
        <end position="316"/>
    </location>
</feature>
<dbReference type="SUPFAM" id="SSF103481">
    <property type="entry name" value="Multidrug resistance efflux transporter EmrE"/>
    <property type="match status" value="1"/>
</dbReference>
<evidence type="ECO:0000256" key="6">
    <source>
        <dbReference type="ARBA" id="ARBA00023136"/>
    </source>
</evidence>
<feature type="transmembrane region" description="Helical" evidence="7">
    <location>
        <begin position="162"/>
        <end position="182"/>
    </location>
</feature>
<name>A0A5N6R8J9_9ROSI</name>
<feature type="transmembrane region" description="Helical" evidence="7">
    <location>
        <begin position="364"/>
        <end position="385"/>
    </location>
</feature>
<feature type="transmembrane region" description="Helical" evidence="7">
    <location>
        <begin position="257"/>
        <end position="278"/>
    </location>
</feature>
<dbReference type="InterPro" id="IPR037185">
    <property type="entry name" value="EmrE-like"/>
</dbReference>
<feature type="transmembrane region" description="Helical" evidence="7">
    <location>
        <begin position="132"/>
        <end position="150"/>
    </location>
</feature>
<feature type="transmembrane region" description="Helical" evidence="7">
    <location>
        <begin position="194"/>
        <end position="218"/>
    </location>
</feature>
<comment type="similarity">
    <text evidence="2 7">Belongs to the purine permeases (TC 2.A.7.14) family.</text>
</comment>
<evidence type="ECO:0000256" key="2">
    <source>
        <dbReference type="ARBA" id="ARBA00006213"/>
    </source>
</evidence>
<evidence type="ECO:0000256" key="3">
    <source>
        <dbReference type="ARBA" id="ARBA00022448"/>
    </source>
</evidence>
<sequence>MPSMVLIFDFLSIFLAKKTNNIALIIGAAVNKQNFNILVFGHFDYRLPPTTNLDRRYCHLLSSSTTVSNKYHLRTRKAGAAHLELEAQGNAAMKKVLLLLNCFLLAIGNCGGPLIMRLYFIHGGKRVWLSSWLETGGWPIILLPLTATYFHRRSTQGPRAKLFFMKLPLFVASAVIGILTGFDDYLYAYGVARLPVSTSSLIIASQLAFTAGFAFLLVRQKFTSYLINAVVLLTIGAGVLALHTSNDRPEGESNKQYVLGFLMTLGASALYGFLLPLIELTYKKAKQEITYSLVMEVQIVMSLFATLICTIGMLINKDFKAIPREASEFRLGETKYYVVLVWSAIFWQAFFLGAIGIIFCASSLLSAVVIAVLLPVTEVLAVIFYQEKFQAEKGVALALSLWGFTSYFYGEIKQSKNKKPTPMTEMPQIPNP</sequence>
<keyword evidence="5 7" id="KW-1133">Transmembrane helix</keyword>
<keyword evidence="4 7" id="KW-0812">Transmembrane</keyword>
<gene>
    <name evidence="8" type="ORF">FH972_013716</name>
</gene>
<dbReference type="InterPro" id="IPR030182">
    <property type="entry name" value="PUP_plant"/>
</dbReference>
<feature type="transmembrane region" description="Helical" evidence="7">
    <location>
        <begin position="96"/>
        <end position="120"/>
    </location>
</feature>
<dbReference type="AlphaFoldDB" id="A0A5N6R8J9"/>
<evidence type="ECO:0000256" key="7">
    <source>
        <dbReference type="RuleBase" id="RU368015"/>
    </source>
</evidence>
<keyword evidence="6 7" id="KW-0472">Membrane</keyword>
<evidence type="ECO:0000256" key="1">
    <source>
        <dbReference type="ARBA" id="ARBA00004141"/>
    </source>
</evidence>
<dbReference type="PANTHER" id="PTHR31376">
    <property type="entry name" value="OS09G0467300 PROTEIN-RELATED"/>
    <property type="match status" value="1"/>
</dbReference>
<evidence type="ECO:0000313" key="8">
    <source>
        <dbReference type="EMBL" id="KAE8056991.1"/>
    </source>
</evidence>
<accession>A0A5N6R8J9</accession>
<dbReference type="GO" id="GO:0005345">
    <property type="term" value="F:purine nucleobase transmembrane transporter activity"/>
    <property type="evidence" value="ECO:0007669"/>
    <property type="project" value="UniProtKB-UniRule"/>
</dbReference>